<feature type="binding site" evidence="7">
    <location>
        <position position="169"/>
    </location>
    <ligand>
        <name>substrate</name>
    </ligand>
</feature>
<dbReference type="PANTHER" id="PTHR11067">
    <property type="entry name" value="INOSINE TRIPHOSPHATE PYROPHOSPHATASE/HAM1 PROTEIN"/>
    <property type="match status" value="1"/>
</dbReference>
<dbReference type="EMBL" id="JAOWRF010000183">
    <property type="protein sequence ID" value="MCV3214300.1"/>
    <property type="molecule type" value="Genomic_DNA"/>
</dbReference>
<protein>
    <recommendedName>
        <fullName evidence="7">dITP/XTP pyrophosphatase</fullName>
        <ecNumber evidence="7">3.6.1.66</ecNumber>
    </recommendedName>
    <alternativeName>
        <fullName evidence="7">Non-canonical purine NTP pyrophosphatase</fullName>
    </alternativeName>
    <alternativeName>
        <fullName evidence="7">Non-standard purine NTP pyrophosphatase</fullName>
    </alternativeName>
    <alternativeName>
        <fullName evidence="7">Nucleoside-triphosphate diphosphatase</fullName>
    </alternativeName>
    <alternativeName>
        <fullName evidence="7">Nucleoside-triphosphate pyrophosphatase</fullName>
        <shortName evidence="7">NTPase</shortName>
    </alternativeName>
</protein>
<dbReference type="RefSeq" id="WP_263745877.1">
    <property type="nucleotide sequence ID" value="NZ_JAOWRF010000183.1"/>
</dbReference>
<dbReference type="HAMAP" id="MF_01405">
    <property type="entry name" value="Non_canon_purine_NTPase"/>
    <property type="match status" value="1"/>
</dbReference>
<feature type="binding site" evidence="7">
    <location>
        <position position="67"/>
    </location>
    <ligand>
        <name>Mg(2+)</name>
        <dbReference type="ChEBI" id="CHEBI:18420"/>
    </ligand>
</feature>
<feature type="compositionally biased region" description="Basic and acidic residues" evidence="9">
    <location>
        <begin position="193"/>
        <end position="209"/>
    </location>
</feature>
<dbReference type="Gene3D" id="3.90.950.10">
    <property type="match status" value="1"/>
</dbReference>
<evidence type="ECO:0000256" key="9">
    <source>
        <dbReference type="SAM" id="MobiDB-lite"/>
    </source>
</evidence>
<comment type="catalytic activity">
    <reaction evidence="7">
        <text>XTP + H2O = XMP + diphosphate + H(+)</text>
        <dbReference type="Rhea" id="RHEA:28610"/>
        <dbReference type="ChEBI" id="CHEBI:15377"/>
        <dbReference type="ChEBI" id="CHEBI:15378"/>
        <dbReference type="ChEBI" id="CHEBI:33019"/>
        <dbReference type="ChEBI" id="CHEBI:57464"/>
        <dbReference type="ChEBI" id="CHEBI:61314"/>
        <dbReference type="EC" id="3.6.1.66"/>
    </reaction>
</comment>
<comment type="subunit">
    <text evidence="7">Homodimer.</text>
</comment>
<keyword evidence="11" id="KW-1185">Reference proteome</keyword>
<keyword evidence="5 7" id="KW-0460">Magnesium</keyword>
<organism evidence="10 11">
    <name type="scientific">Plectonema radiosum NIES-515</name>
    <dbReference type="NCBI Taxonomy" id="2986073"/>
    <lineage>
        <taxon>Bacteria</taxon>
        <taxon>Bacillati</taxon>
        <taxon>Cyanobacteriota</taxon>
        <taxon>Cyanophyceae</taxon>
        <taxon>Oscillatoriophycideae</taxon>
        <taxon>Oscillatoriales</taxon>
        <taxon>Microcoleaceae</taxon>
        <taxon>Plectonema</taxon>
    </lineage>
</organism>
<dbReference type="Proteomes" id="UP001526143">
    <property type="component" value="Unassembled WGS sequence"/>
</dbReference>
<evidence type="ECO:0000256" key="7">
    <source>
        <dbReference type="HAMAP-Rule" id="MF_01405"/>
    </source>
</evidence>
<dbReference type="EC" id="3.6.1.66" evidence="7"/>
<evidence type="ECO:0000256" key="5">
    <source>
        <dbReference type="ARBA" id="ARBA00022842"/>
    </source>
</evidence>
<name>A0ABT3AZ79_9CYAN</name>
<dbReference type="NCBIfam" id="TIGR00042">
    <property type="entry name" value="RdgB/HAM1 family non-canonical purine NTP pyrophosphatase"/>
    <property type="match status" value="1"/>
</dbReference>
<comment type="catalytic activity">
    <reaction evidence="7">
        <text>ITP + H2O = IMP + diphosphate + H(+)</text>
        <dbReference type="Rhea" id="RHEA:29399"/>
        <dbReference type="ChEBI" id="CHEBI:15377"/>
        <dbReference type="ChEBI" id="CHEBI:15378"/>
        <dbReference type="ChEBI" id="CHEBI:33019"/>
        <dbReference type="ChEBI" id="CHEBI:58053"/>
        <dbReference type="ChEBI" id="CHEBI:61402"/>
        <dbReference type="EC" id="3.6.1.66"/>
    </reaction>
</comment>
<dbReference type="CDD" id="cd00515">
    <property type="entry name" value="HAM1"/>
    <property type="match status" value="1"/>
</dbReference>
<reference evidence="10 11" key="1">
    <citation type="submission" date="2022-10" db="EMBL/GenBank/DDBJ databases">
        <title>Identification of biosynthetic pathway for the production of the potent trypsin inhibitor radiosumin.</title>
        <authorList>
            <person name="Fewer D.P."/>
            <person name="Delbaje E."/>
            <person name="Ouyang X."/>
            <person name="Agostino P.D."/>
            <person name="Wahlsten M."/>
            <person name="Jokela J."/>
            <person name="Permi P."/>
            <person name="Haapaniemi E."/>
            <person name="Koistinen H."/>
        </authorList>
    </citation>
    <scope>NUCLEOTIDE SEQUENCE [LARGE SCALE GENOMIC DNA]</scope>
    <source>
        <strain evidence="10 11">NIES-515</strain>
    </source>
</reference>
<feature type="binding site" evidence="7">
    <location>
        <position position="38"/>
    </location>
    <ligand>
        <name>Mg(2+)</name>
        <dbReference type="ChEBI" id="CHEBI:18420"/>
    </ligand>
</feature>
<feature type="binding site" evidence="7">
    <location>
        <begin position="174"/>
        <end position="175"/>
    </location>
    <ligand>
        <name>substrate</name>
    </ligand>
</feature>
<comment type="catalytic activity">
    <reaction evidence="7">
        <text>dITP + H2O = dIMP + diphosphate + H(+)</text>
        <dbReference type="Rhea" id="RHEA:28342"/>
        <dbReference type="ChEBI" id="CHEBI:15377"/>
        <dbReference type="ChEBI" id="CHEBI:15378"/>
        <dbReference type="ChEBI" id="CHEBI:33019"/>
        <dbReference type="ChEBI" id="CHEBI:61194"/>
        <dbReference type="ChEBI" id="CHEBI:61382"/>
        <dbReference type="EC" id="3.6.1.66"/>
    </reaction>
</comment>
<dbReference type="InterPro" id="IPR020922">
    <property type="entry name" value="dITP/XTP_pyrophosphatase"/>
</dbReference>
<comment type="caution">
    <text evidence="10">The sequence shown here is derived from an EMBL/GenBank/DDBJ whole genome shotgun (WGS) entry which is preliminary data.</text>
</comment>
<keyword evidence="6 7" id="KW-0546">Nucleotide metabolism</keyword>
<evidence type="ECO:0000256" key="1">
    <source>
        <dbReference type="ARBA" id="ARBA00008023"/>
    </source>
</evidence>
<evidence type="ECO:0000256" key="2">
    <source>
        <dbReference type="ARBA" id="ARBA00022723"/>
    </source>
</evidence>
<feature type="binding site" evidence="7">
    <location>
        <begin position="146"/>
        <end position="149"/>
    </location>
    <ligand>
        <name>substrate</name>
    </ligand>
</feature>
<evidence type="ECO:0000256" key="6">
    <source>
        <dbReference type="ARBA" id="ARBA00023080"/>
    </source>
</evidence>
<sequence>MTRLVVATGNAGKLREMQAYLTDLGWELTLKPEELEVEETGDTFAANACLKASQVANSTGNWAIADDSGMLIDALNGAPGVYSARYGKTDSERIARVLRELKDEPNRQAQFVCAIAIARPDGAIALQSEGVCRGEILESPRGNAGFGYDPIFYVPEKKLTFAEMTPDLKRSISHRGKAIEALLPKLQKVRRSGGAEERRSGGAEERRSGGAELGIKSFGL</sequence>
<feature type="active site" description="Proton acceptor" evidence="7">
    <location>
        <position position="67"/>
    </location>
</feature>
<evidence type="ECO:0000256" key="8">
    <source>
        <dbReference type="RuleBase" id="RU003781"/>
    </source>
</evidence>
<dbReference type="SUPFAM" id="SSF52972">
    <property type="entry name" value="ITPase-like"/>
    <property type="match status" value="1"/>
</dbReference>
<keyword evidence="4 7" id="KW-0378">Hydrolase</keyword>
<dbReference type="Pfam" id="PF01725">
    <property type="entry name" value="Ham1p_like"/>
    <property type="match status" value="1"/>
</dbReference>
<dbReference type="PANTHER" id="PTHR11067:SF9">
    <property type="entry name" value="INOSINE TRIPHOSPHATE PYROPHOSPHATASE"/>
    <property type="match status" value="1"/>
</dbReference>
<comment type="function">
    <text evidence="7">Pyrophosphatase that catalyzes the hydrolysis of nucleoside triphosphates to their monophosphate derivatives, with a high preference for the non-canonical purine nucleotides XTP (xanthosine triphosphate), dITP (deoxyinosine triphosphate) and ITP. Seems to function as a house-cleaning enzyme that removes non-canonical purine nucleotides from the nucleotide pool, thus preventing their incorporation into DNA/RNA and avoiding chromosomal lesions.</text>
</comment>
<comment type="similarity">
    <text evidence="1 7 8">Belongs to the HAM1 NTPase family.</text>
</comment>
<accession>A0ABT3AZ79</accession>
<dbReference type="InterPro" id="IPR002637">
    <property type="entry name" value="RdgB/HAM1"/>
</dbReference>
<comment type="cofactor">
    <cofactor evidence="7">
        <name>Mg(2+)</name>
        <dbReference type="ChEBI" id="CHEBI:18420"/>
    </cofactor>
    <text evidence="7">Binds 1 Mg(2+) ion per subunit.</text>
</comment>
<feature type="region of interest" description="Disordered" evidence="9">
    <location>
        <begin position="190"/>
        <end position="220"/>
    </location>
</feature>
<feature type="binding site" evidence="7">
    <location>
        <begin position="8"/>
        <end position="13"/>
    </location>
    <ligand>
        <name>substrate</name>
    </ligand>
</feature>
<keyword evidence="2 7" id="KW-0479">Metal-binding</keyword>
<keyword evidence="3 7" id="KW-0547">Nucleotide-binding</keyword>
<evidence type="ECO:0000256" key="3">
    <source>
        <dbReference type="ARBA" id="ARBA00022741"/>
    </source>
</evidence>
<gene>
    <name evidence="10" type="primary">rdgB</name>
    <name evidence="10" type="ORF">OGM63_12385</name>
</gene>
<feature type="binding site" evidence="7">
    <location>
        <position position="68"/>
    </location>
    <ligand>
        <name>substrate</name>
    </ligand>
</feature>
<evidence type="ECO:0000313" key="11">
    <source>
        <dbReference type="Proteomes" id="UP001526143"/>
    </source>
</evidence>
<proteinExistence type="inferred from homology"/>
<evidence type="ECO:0000313" key="10">
    <source>
        <dbReference type="EMBL" id="MCV3214300.1"/>
    </source>
</evidence>
<evidence type="ECO:0000256" key="4">
    <source>
        <dbReference type="ARBA" id="ARBA00022801"/>
    </source>
</evidence>
<dbReference type="InterPro" id="IPR029001">
    <property type="entry name" value="ITPase-like_fam"/>
</dbReference>